<dbReference type="Gene3D" id="2.30.30.760">
    <property type="match status" value="1"/>
</dbReference>
<keyword evidence="7" id="KW-1005">Bacterial flagellum biogenesis</keyword>
<dbReference type="PANTHER" id="PTHR36307:SF1">
    <property type="entry name" value="FLAGELLA BASAL BODY P-RING FORMATION PROTEIN FLGA"/>
    <property type="match status" value="1"/>
</dbReference>
<keyword evidence="5 7" id="KW-0574">Periplasm</keyword>
<dbReference type="HOGENOM" id="CLU_070510_1_0_6"/>
<dbReference type="RefSeq" id="WP_016494059.1">
    <property type="nucleotide sequence ID" value="NC_021499.1"/>
</dbReference>
<dbReference type="Gene3D" id="3.90.1210.10">
    <property type="entry name" value="Antifreeze-like/N-acetylneuraminic acid synthase C-terminal domain"/>
    <property type="match status" value="1"/>
</dbReference>
<dbReference type="SMART" id="SM00858">
    <property type="entry name" value="SAF"/>
    <property type="match status" value="1"/>
</dbReference>
<protein>
    <recommendedName>
        <fullName evidence="3 7">Flagella basal body P-ring formation protein FlgA</fullName>
    </recommendedName>
</protein>
<organism evidence="9 10">
    <name type="scientific">Metapseudomonas resinovorans NBRC 106553</name>
    <dbReference type="NCBI Taxonomy" id="1245471"/>
    <lineage>
        <taxon>Bacteria</taxon>
        <taxon>Pseudomonadati</taxon>
        <taxon>Pseudomonadota</taxon>
        <taxon>Gammaproteobacteria</taxon>
        <taxon>Pseudomonadales</taxon>
        <taxon>Pseudomonadaceae</taxon>
        <taxon>Metapseudomonas</taxon>
    </lineage>
</organism>
<evidence type="ECO:0000256" key="4">
    <source>
        <dbReference type="ARBA" id="ARBA00022729"/>
    </source>
</evidence>
<proteinExistence type="inferred from homology"/>
<sequence length="208" mass="22038">MGAYQQASLEREAKRQGWTGMGHRLDNDLLGSTANLQPCPMTPSVRATSGGDPLARQRLEVGCPQGAPGWPVTVLSTPRLLLPMLVTTTVVARGQTLAATQLKLEPFELGKARQGFFQDPAAVAGMTAKRRIRANQLVTPALLSSALMVKRGQKVKIQASHEGIVAATAGEALADGREGEVIRVKNLSSQKSIDAKVIGDALVSSTFD</sequence>
<dbReference type="InterPro" id="IPR039246">
    <property type="entry name" value="Flagellar_FlgA"/>
</dbReference>
<evidence type="ECO:0000256" key="7">
    <source>
        <dbReference type="RuleBase" id="RU362063"/>
    </source>
</evidence>
<dbReference type="STRING" id="1245471.PCA10_41930"/>
<evidence type="ECO:0000259" key="8">
    <source>
        <dbReference type="SMART" id="SM00858"/>
    </source>
</evidence>
<evidence type="ECO:0000256" key="3">
    <source>
        <dbReference type="ARBA" id="ARBA00014754"/>
    </source>
</evidence>
<dbReference type="CDD" id="cd11614">
    <property type="entry name" value="SAF_CpaB_FlgA_like"/>
    <property type="match status" value="1"/>
</dbReference>
<name>S6AM59_METRE</name>
<dbReference type="KEGG" id="pre:PCA10_41930"/>
<evidence type="ECO:0000313" key="9">
    <source>
        <dbReference type="EMBL" id="BAN49925.1"/>
    </source>
</evidence>
<dbReference type="InterPro" id="IPR017585">
    <property type="entry name" value="SAF_FlgA"/>
</dbReference>
<accession>S6AM59</accession>
<comment type="subcellular location">
    <subcellularLocation>
        <location evidence="1 7">Periplasm</location>
    </subcellularLocation>
</comment>
<keyword evidence="10" id="KW-1185">Reference proteome</keyword>
<dbReference type="NCBIfam" id="TIGR03170">
    <property type="entry name" value="flgA_cterm"/>
    <property type="match status" value="1"/>
</dbReference>
<dbReference type="GO" id="GO:0044780">
    <property type="term" value="P:bacterial-type flagellum assembly"/>
    <property type="evidence" value="ECO:0007669"/>
    <property type="project" value="InterPro"/>
</dbReference>
<dbReference type="GO" id="GO:0042597">
    <property type="term" value="C:periplasmic space"/>
    <property type="evidence" value="ECO:0007669"/>
    <property type="project" value="UniProtKB-SubCell"/>
</dbReference>
<evidence type="ECO:0000256" key="2">
    <source>
        <dbReference type="ARBA" id="ARBA00010474"/>
    </source>
</evidence>
<dbReference type="Proteomes" id="UP000015503">
    <property type="component" value="Chromosome"/>
</dbReference>
<dbReference type="EMBL" id="AP013068">
    <property type="protein sequence ID" value="BAN49925.1"/>
    <property type="molecule type" value="Genomic_DNA"/>
</dbReference>
<dbReference type="InterPro" id="IPR013974">
    <property type="entry name" value="SAF"/>
</dbReference>
<evidence type="ECO:0000256" key="1">
    <source>
        <dbReference type="ARBA" id="ARBA00004418"/>
    </source>
</evidence>
<reference evidence="9 10" key="1">
    <citation type="journal article" date="2013" name="Genome Announc.">
        <title>Complete Genome Sequence of the Carbazole Degrader Pseudomonas resinovorans Strain CA10 (NBRC 106553).</title>
        <authorList>
            <person name="Shintani M."/>
            <person name="Hosoyama A."/>
            <person name="Ohji S."/>
            <person name="Tsuchikane K."/>
            <person name="Takarada H."/>
            <person name="Yamazoe A."/>
            <person name="Fujita N."/>
            <person name="Nojiri H."/>
        </authorList>
    </citation>
    <scope>NUCLEOTIDE SEQUENCE [LARGE SCALE GENOMIC DNA]</scope>
    <source>
        <strain evidence="9 10">NBRC 106553</strain>
    </source>
</reference>
<gene>
    <name evidence="9" type="ORF">PCA10_41930</name>
</gene>
<evidence type="ECO:0000256" key="6">
    <source>
        <dbReference type="ARBA" id="ARBA00025643"/>
    </source>
</evidence>
<comment type="similarity">
    <text evidence="2 7">Belongs to the FlgA family.</text>
</comment>
<dbReference type="PATRIC" id="fig|1245471.3.peg.4242"/>
<dbReference type="eggNOG" id="COG1261">
    <property type="taxonomic scope" value="Bacteria"/>
</dbReference>
<keyword evidence="4" id="KW-0732">Signal</keyword>
<feature type="domain" description="SAF" evidence="8">
    <location>
        <begin position="82"/>
        <end position="144"/>
    </location>
</feature>
<dbReference type="Pfam" id="PF13144">
    <property type="entry name" value="ChapFlgA"/>
    <property type="match status" value="1"/>
</dbReference>
<evidence type="ECO:0000256" key="5">
    <source>
        <dbReference type="ARBA" id="ARBA00022764"/>
    </source>
</evidence>
<dbReference type="PANTHER" id="PTHR36307">
    <property type="entry name" value="FLAGELLA BASAL BODY P-RING FORMATION PROTEIN FLGA"/>
    <property type="match status" value="1"/>
</dbReference>
<dbReference type="AlphaFoldDB" id="S6AM59"/>
<evidence type="ECO:0000313" key="10">
    <source>
        <dbReference type="Proteomes" id="UP000015503"/>
    </source>
</evidence>
<comment type="function">
    <text evidence="6 7">Involved in the assembly process of the P-ring formation. It may associate with FlgF on the rod constituting a structure essential for the P-ring assembly or may act as a modulator protein for the P-ring assembly.</text>
</comment>